<protein>
    <submittedName>
        <fullName evidence="2">Uncharacterized protein</fullName>
    </submittedName>
</protein>
<evidence type="ECO:0000256" key="1">
    <source>
        <dbReference type="SAM" id="MobiDB-lite"/>
    </source>
</evidence>
<accession>A0A813H244</accession>
<reference evidence="2" key="1">
    <citation type="submission" date="2021-02" db="EMBL/GenBank/DDBJ databases">
        <authorList>
            <person name="Dougan E. K."/>
            <person name="Rhodes N."/>
            <person name="Thang M."/>
            <person name="Chan C."/>
        </authorList>
    </citation>
    <scope>NUCLEOTIDE SEQUENCE</scope>
</reference>
<dbReference type="AlphaFoldDB" id="A0A813H244"/>
<proteinExistence type="predicted"/>
<dbReference type="Proteomes" id="UP000654075">
    <property type="component" value="Unassembled WGS sequence"/>
</dbReference>
<keyword evidence="3" id="KW-1185">Reference proteome</keyword>
<feature type="region of interest" description="Disordered" evidence="1">
    <location>
        <begin position="76"/>
        <end position="111"/>
    </location>
</feature>
<comment type="caution">
    <text evidence="2">The sequence shown here is derived from an EMBL/GenBank/DDBJ whole genome shotgun (WGS) entry which is preliminary data.</text>
</comment>
<evidence type="ECO:0000313" key="3">
    <source>
        <dbReference type="Proteomes" id="UP000654075"/>
    </source>
</evidence>
<feature type="non-terminal residue" evidence="2">
    <location>
        <position position="1"/>
    </location>
</feature>
<feature type="compositionally biased region" description="Polar residues" evidence="1">
    <location>
        <begin position="80"/>
        <end position="90"/>
    </location>
</feature>
<name>A0A813H244_POLGL</name>
<gene>
    <name evidence="2" type="ORF">PGLA1383_LOCUS47734</name>
</gene>
<sequence length="146" mass="15655">EELIGEISSPVVGDFGGSVSLRAAENSPEKKPSFDCDFKLSDKLSPVLRREIKQLREDLVREQIAAAVCAETLPSAAEPSESTVSVTVDQASPVPTVGVDRGMGASQAGHPRTLVPAFSLPKEDRFRGFMEVGTLVEEDGKTHFTI</sequence>
<dbReference type="EMBL" id="CAJNNV010030192">
    <property type="protein sequence ID" value="CAE8631728.1"/>
    <property type="molecule type" value="Genomic_DNA"/>
</dbReference>
<organism evidence="2 3">
    <name type="scientific">Polarella glacialis</name>
    <name type="common">Dinoflagellate</name>
    <dbReference type="NCBI Taxonomy" id="89957"/>
    <lineage>
        <taxon>Eukaryota</taxon>
        <taxon>Sar</taxon>
        <taxon>Alveolata</taxon>
        <taxon>Dinophyceae</taxon>
        <taxon>Suessiales</taxon>
        <taxon>Suessiaceae</taxon>
        <taxon>Polarella</taxon>
    </lineage>
</organism>
<evidence type="ECO:0000313" key="2">
    <source>
        <dbReference type="EMBL" id="CAE8631728.1"/>
    </source>
</evidence>